<reference evidence="1 2" key="1">
    <citation type="journal article" date="2022" name="Nat. Ecol. Evol.">
        <title>A masculinizing supergene underlies an exaggerated male reproductive morph in a spider.</title>
        <authorList>
            <person name="Hendrickx F."/>
            <person name="De Corte Z."/>
            <person name="Sonet G."/>
            <person name="Van Belleghem S.M."/>
            <person name="Kostlbacher S."/>
            <person name="Vangestel C."/>
        </authorList>
    </citation>
    <scope>NUCLEOTIDE SEQUENCE [LARGE SCALE GENOMIC DNA]</scope>
    <source>
        <strain evidence="1">W744_W776</strain>
    </source>
</reference>
<proteinExistence type="predicted"/>
<accession>A0AAV6VM63</accession>
<keyword evidence="2" id="KW-1185">Reference proteome</keyword>
<protein>
    <submittedName>
        <fullName evidence="1">Uncharacterized protein</fullName>
    </submittedName>
</protein>
<dbReference type="Proteomes" id="UP000827092">
    <property type="component" value="Unassembled WGS sequence"/>
</dbReference>
<name>A0AAV6VM63_9ARAC</name>
<sequence>MEHGTKEKSVFLVEARDILKEELDINIKYYLKTPSPQVSLATTGELGNLNEEKEQLVREILEIMQKSDEIVKKYRELFSDR</sequence>
<organism evidence="1 2">
    <name type="scientific">Oedothorax gibbosus</name>
    <dbReference type="NCBI Taxonomy" id="931172"/>
    <lineage>
        <taxon>Eukaryota</taxon>
        <taxon>Metazoa</taxon>
        <taxon>Ecdysozoa</taxon>
        <taxon>Arthropoda</taxon>
        <taxon>Chelicerata</taxon>
        <taxon>Arachnida</taxon>
        <taxon>Araneae</taxon>
        <taxon>Araneomorphae</taxon>
        <taxon>Entelegynae</taxon>
        <taxon>Araneoidea</taxon>
        <taxon>Linyphiidae</taxon>
        <taxon>Erigoninae</taxon>
        <taxon>Oedothorax</taxon>
    </lineage>
</organism>
<comment type="caution">
    <text evidence="1">The sequence shown here is derived from an EMBL/GenBank/DDBJ whole genome shotgun (WGS) entry which is preliminary data.</text>
</comment>
<gene>
    <name evidence="1" type="ORF">JTE90_006793</name>
</gene>
<dbReference type="EMBL" id="JAFNEN010000051">
    <property type="protein sequence ID" value="KAG8197744.1"/>
    <property type="molecule type" value="Genomic_DNA"/>
</dbReference>
<dbReference type="AlphaFoldDB" id="A0AAV6VM63"/>
<evidence type="ECO:0000313" key="2">
    <source>
        <dbReference type="Proteomes" id="UP000827092"/>
    </source>
</evidence>
<evidence type="ECO:0000313" key="1">
    <source>
        <dbReference type="EMBL" id="KAG8197744.1"/>
    </source>
</evidence>